<keyword evidence="4" id="KW-1185">Reference proteome</keyword>
<sequence>MVTIPSSSAPAVLRSCVSFFLVITFVSLHPPVTSSLTHSSREKVSKKHDIVARIHEVVEIRPKRFSRSDTGTSSSSVTTLIPASSSQRYQPQHPCVRTSEYSLLAPMFYAKELQWGKDPCNGSYDFESYFESGFPAKIVREEEYTLPNSAWDAVQQHDSAAVYKASHSPEAHGKEGSIQDYLAKSAALVSQLLAPLASNSQTHEAAKSEAALEFQKAQFHLRKAIKIAKQNRREKDERVDSKNGGQDEVAQSKKQKRSCDMKSFIRNLIEKSNQNRPSDG</sequence>
<reference evidence="3" key="1">
    <citation type="submission" date="2020-11" db="EMBL/GenBank/DDBJ databases">
        <authorList>
            <person name="Tran Van P."/>
        </authorList>
    </citation>
    <scope>NUCLEOTIDE SEQUENCE</scope>
</reference>
<feature type="chain" id="PRO_5036210164" evidence="2">
    <location>
        <begin position="36"/>
        <end position="280"/>
    </location>
</feature>
<evidence type="ECO:0000256" key="2">
    <source>
        <dbReference type="SAM" id="SignalP"/>
    </source>
</evidence>
<feature type="compositionally biased region" description="Basic and acidic residues" evidence="1">
    <location>
        <begin position="231"/>
        <end position="241"/>
    </location>
</feature>
<evidence type="ECO:0000256" key="1">
    <source>
        <dbReference type="SAM" id="MobiDB-lite"/>
    </source>
</evidence>
<name>A0A7R9BJ68_9CRUS</name>
<feature type="compositionally biased region" description="Polar residues" evidence="1">
    <location>
        <begin position="270"/>
        <end position="280"/>
    </location>
</feature>
<dbReference type="EMBL" id="OA882581">
    <property type="protein sequence ID" value="CAD7276058.1"/>
    <property type="molecule type" value="Genomic_DNA"/>
</dbReference>
<proteinExistence type="predicted"/>
<evidence type="ECO:0000313" key="4">
    <source>
        <dbReference type="Proteomes" id="UP000678499"/>
    </source>
</evidence>
<feature type="signal peptide" evidence="2">
    <location>
        <begin position="1"/>
        <end position="35"/>
    </location>
</feature>
<accession>A0A7R9BJ68</accession>
<dbReference type="EMBL" id="CAJPEX010000544">
    <property type="protein sequence ID" value="CAG0916210.1"/>
    <property type="molecule type" value="Genomic_DNA"/>
</dbReference>
<protein>
    <submittedName>
        <fullName evidence="3">Uncharacterized protein</fullName>
    </submittedName>
</protein>
<keyword evidence="2" id="KW-0732">Signal</keyword>
<organism evidence="3">
    <name type="scientific">Notodromas monacha</name>
    <dbReference type="NCBI Taxonomy" id="399045"/>
    <lineage>
        <taxon>Eukaryota</taxon>
        <taxon>Metazoa</taxon>
        <taxon>Ecdysozoa</taxon>
        <taxon>Arthropoda</taxon>
        <taxon>Crustacea</taxon>
        <taxon>Oligostraca</taxon>
        <taxon>Ostracoda</taxon>
        <taxon>Podocopa</taxon>
        <taxon>Podocopida</taxon>
        <taxon>Cypridocopina</taxon>
        <taxon>Cypridoidea</taxon>
        <taxon>Cyprididae</taxon>
        <taxon>Notodromas</taxon>
    </lineage>
</organism>
<evidence type="ECO:0000313" key="3">
    <source>
        <dbReference type="EMBL" id="CAD7276058.1"/>
    </source>
</evidence>
<gene>
    <name evidence="3" type="ORF">NMOB1V02_LOCUS3836</name>
</gene>
<dbReference type="Proteomes" id="UP000678499">
    <property type="component" value="Unassembled WGS sequence"/>
</dbReference>
<dbReference type="AlphaFoldDB" id="A0A7R9BJ68"/>
<feature type="region of interest" description="Disordered" evidence="1">
    <location>
        <begin position="229"/>
        <end position="280"/>
    </location>
</feature>